<protein>
    <recommendedName>
        <fullName evidence="4">Transposable element protein</fullName>
    </recommendedName>
</protein>
<evidence type="ECO:0008006" key="4">
    <source>
        <dbReference type="Google" id="ProtNLM"/>
    </source>
</evidence>
<sequence>MLDMFVPHHFWGHAVLSAAYLINRTPSQVLDFKTPHDVFGDHVSHVLVSKLPIKFLGYKCYHPPTQKVHVTLDVNFYEEVPYYVSPSSPIQGERESELESLGLENDVFEDTALRKETTCRTEASDRSPISEDETCGPCEETTDRSLEIDQSPISGEEAGALGVEMTVHTEASD</sequence>
<evidence type="ECO:0000313" key="2">
    <source>
        <dbReference type="EMBL" id="KAI5344664.1"/>
    </source>
</evidence>
<evidence type="ECO:0000313" key="3">
    <source>
        <dbReference type="Proteomes" id="UP001054821"/>
    </source>
</evidence>
<evidence type="ECO:0000256" key="1">
    <source>
        <dbReference type="SAM" id="MobiDB-lite"/>
    </source>
</evidence>
<comment type="caution">
    <text evidence="2">The sequence shown here is derived from an EMBL/GenBank/DDBJ whole genome shotgun (WGS) entry which is preliminary data.</text>
</comment>
<accession>A0AAD4ZG57</accession>
<gene>
    <name evidence="2" type="ORF">L3X38_012541</name>
</gene>
<organism evidence="2 3">
    <name type="scientific">Prunus dulcis</name>
    <name type="common">Almond</name>
    <name type="synonym">Amygdalus dulcis</name>
    <dbReference type="NCBI Taxonomy" id="3755"/>
    <lineage>
        <taxon>Eukaryota</taxon>
        <taxon>Viridiplantae</taxon>
        <taxon>Streptophyta</taxon>
        <taxon>Embryophyta</taxon>
        <taxon>Tracheophyta</taxon>
        <taxon>Spermatophyta</taxon>
        <taxon>Magnoliopsida</taxon>
        <taxon>eudicotyledons</taxon>
        <taxon>Gunneridae</taxon>
        <taxon>Pentapetalae</taxon>
        <taxon>rosids</taxon>
        <taxon>fabids</taxon>
        <taxon>Rosales</taxon>
        <taxon>Rosaceae</taxon>
        <taxon>Amygdaloideae</taxon>
        <taxon>Amygdaleae</taxon>
        <taxon>Prunus</taxon>
    </lineage>
</organism>
<proteinExistence type="predicted"/>
<keyword evidence="3" id="KW-1185">Reference proteome</keyword>
<dbReference type="Proteomes" id="UP001054821">
    <property type="component" value="Chromosome 2"/>
</dbReference>
<dbReference type="AlphaFoldDB" id="A0AAD4ZG57"/>
<dbReference type="EMBL" id="JAJFAZ020000002">
    <property type="protein sequence ID" value="KAI5344664.1"/>
    <property type="molecule type" value="Genomic_DNA"/>
</dbReference>
<reference evidence="2 3" key="1">
    <citation type="journal article" date="2022" name="G3 (Bethesda)">
        <title>Whole-genome sequence and methylome profiling of the almond [Prunus dulcis (Mill.) D.A. Webb] cultivar 'Nonpareil'.</title>
        <authorList>
            <person name="D'Amico-Willman K.M."/>
            <person name="Ouma W.Z."/>
            <person name="Meulia T."/>
            <person name="Sideli G.M."/>
            <person name="Gradziel T.M."/>
            <person name="Fresnedo-Ramirez J."/>
        </authorList>
    </citation>
    <scope>NUCLEOTIDE SEQUENCE [LARGE SCALE GENOMIC DNA]</scope>
    <source>
        <strain evidence="2">Clone GOH B32 T37-40</strain>
    </source>
</reference>
<feature type="region of interest" description="Disordered" evidence="1">
    <location>
        <begin position="121"/>
        <end position="173"/>
    </location>
</feature>
<name>A0AAD4ZG57_PRUDU</name>